<dbReference type="Pfam" id="PF07686">
    <property type="entry name" value="V-set"/>
    <property type="match status" value="1"/>
</dbReference>
<dbReference type="Gene3D" id="2.60.40.10">
    <property type="entry name" value="Immunoglobulins"/>
    <property type="match status" value="1"/>
</dbReference>
<dbReference type="InterPro" id="IPR007110">
    <property type="entry name" value="Ig-like_dom"/>
</dbReference>
<keyword evidence="1" id="KW-0472">Membrane</keyword>
<dbReference type="PROSITE" id="PS50835">
    <property type="entry name" value="IG_LIKE"/>
    <property type="match status" value="1"/>
</dbReference>
<dbReference type="PANTHER" id="PTHR15297:SF2">
    <property type="entry name" value="IMMUNOGLOBULIN SUPERFAMILY MEMBER 6"/>
    <property type="match status" value="1"/>
</dbReference>
<keyword evidence="2" id="KW-0732">Signal</keyword>
<evidence type="ECO:0000313" key="5">
    <source>
        <dbReference type="Proteomes" id="UP000694413"/>
    </source>
</evidence>
<dbReference type="InterPro" id="IPR039089">
    <property type="entry name" value="IGSF6"/>
</dbReference>
<evidence type="ECO:0000313" key="4">
    <source>
        <dbReference type="Ensembl" id="ENSZALP00000002747.1"/>
    </source>
</evidence>
<evidence type="ECO:0000259" key="3">
    <source>
        <dbReference type="PROSITE" id="PS50835"/>
    </source>
</evidence>
<feature type="chain" id="PRO_5034300556" evidence="2">
    <location>
        <begin position="27"/>
        <end position="247"/>
    </location>
</feature>
<evidence type="ECO:0000256" key="2">
    <source>
        <dbReference type="SAM" id="SignalP"/>
    </source>
</evidence>
<dbReference type="Ensembl" id="ENSZALT00000004537.1">
    <property type="protein sequence ID" value="ENSZALP00000002747.1"/>
    <property type="gene ID" value="ENSZALG00000002884.1"/>
</dbReference>
<evidence type="ECO:0000256" key="1">
    <source>
        <dbReference type="SAM" id="Phobius"/>
    </source>
</evidence>
<keyword evidence="5" id="KW-1185">Reference proteome</keyword>
<reference evidence="4" key="1">
    <citation type="submission" date="2025-08" db="UniProtKB">
        <authorList>
            <consortium name="Ensembl"/>
        </authorList>
    </citation>
    <scope>IDENTIFICATION</scope>
</reference>
<dbReference type="PANTHER" id="PTHR15297">
    <property type="entry name" value="IMMUNOGLOBULIN SUPERFAMILY MEMBER 6"/>
    <property type="match status" value="1"/>
</dbReference>
<protein>
    <submittedName>
        <fullName evidence="4">Immunoglobulin superfamily member 6</fullName>
    </submittedName>
</protein>
<organism evidence="4 5">
    <name type="scientific">Zonotrichia albicollis</name>
    <name type="common">White-throated sparrow</name>
    <name type="synonym">Fringilla albicollis</name>
    <dbReference type="NCBI Taxonomy" id="44394"/>
    <lineage>
        <taxon>Eukaryota</taxon>
        <taxon>Metazoa</taxon>
        <taxon>Chordata</taxon>
        <taxon>Craniata</taxon>
        <taxon>Vertebrata</taxon>
        <taxon>Euteleostomi</taxon>
        <taxon>Archelosauria</taxon>
        <taxon>Archosauria</taxon>
        <taxon>Dinosauria</taxon>
        <taxon>Saurischia</taxon>
        <taxon>Theropoda</taxon>
        <taxon>Coelurosauria</taxon>
        <taxon>Aves</taxon>
        <taxon>Neognathae</taxon>
        <taxon>Neoaves</taxon>
        <taxon>Telluraves</taxon>
        <taxon>Australaves</taxon>
        <taxon>Passeriformes</taxon>
        <taxon>Passerellidae</taxon>
        <taxon>Zonotrichia</taxon>
    </lineage>
</organism>
<feature type="transmembrane region" description="Helical" evidence="1">
    <location>
        <begin position="148"/>
        <end position="172"/>
    </location>
</feature>
<dbReference type="InterPro" id="IPR013106">
    <property type="entry name" value="Ig_V-set"/>
</dbReference>
<dbReference type="AlphaFoldDB" id="A0A8D2M5H1"/>
<feature type="domain" description="Ig-like" evidence="3">
    <location>
        <begin position="46"/>
        <end position="125"/>
    </location>
</feature>
<gene>
    <name evidence="4" type="primary">IGSF6</name>
</gene>
<keyword evidence="1" id="KW-1133">Transmembrane helix</keyword>
<dbReference type="InterPro" id="IPR036179">
    <property type="entry name" value="Ig-like_dom_sf"/>
</dbReference>
<keyword evidence="1" id="KW-0812">Transmembrane</keyword>
<dbReference type="SMART" id="SM00409">
    <property type="entry name" value="IG"/>
    <property type="match status" value="1"/>
</dbReference>
<feature type="signal peptide" evidence="2">
    <location>
        <begin position="1"/>
        <end position="26"/>
    </location>
</feature>
<accession>A0A8D2M5H1</accession>
<proteinExistence type="predicted"/>
<dbReference type="InterPro" id="IPR013783">
    <property type="entry name" value="Ig-like_fold"/>
</dbReference>
<dbReference type="InterPro" id="IPR003599">
    <property type="entry name" value="Ig_sub"/>
</dbReference>
<dbReference type="SUPFAM" id="SSF48726">
    <property type="entry name" value="Immunoglobulin"/>
    <property type="match status" value="1"/>
</dbReference>
<reference evidence="4" key="2">
    <citation type="submission" date="2025-09" db="UniProtKB">
        <authorList>
            <consortium name="Ensembl"/>
        </authorList>
    </citation>
    <scope>IDENTIFICATION</scope>
</reference>
<dbReference type="Proteomes" id="UP000694413">
    <property type="component" value="Unassembled WGS sequence"/>
</dbReference>
<name>A0A8D2M5H1_ZONAL</name>
<sequence>MASFNKFKNVLMLAFDWILYGAGVAGHCRVTVAQPRFQQADSSMNVSLPCSFSASGCSSAQPEVLWFRFLTNTHQGLCTPDCTDHHKYKVHSEGNNIFLQIKDLAEDDSAVYICGIAFSDSSPLSKQTGDGTVLTVTGSGKQLSHGKLISMTIASTLLFLYSSAVLISFVVYKLKPKLQKKSGKDQTTENCKINSGRKIFQAIAQELQKQRYAQHQQQPVSTHPPRPKFMGEKGNQKVLGVYCIYFL</sequence>